<protein>
    <submittedName>
        <fullName evidence="1">Uncharacterized protein</fullName>
    </submittedName>
</protein>
<sequence>MYWNYRVVEDKYPKINKPYFEICEVHYDKNDKPYLWGEIMPAESLDDLKESYEYMLRTAFELPVLKVVDNKLVQVTD</sequence>
<name>A0ABX6DCU8_9BACI</name>
<dbReference type="EMBL" id="CP045835">
    <property type="protein sequence ID" value="QGG52620.1"/>
    <property type="molecule type" value="Genomic_DNA"/>
</dbReference>
<keyword evidence="2" id="KW-1185">Reference proteome</keyword>
<reference evidence="1 2" key="1">
    <citation type="submission" date="2019-11" db="EMBL/GenBank/DDBJ databases">
        <title>Whole Genome Sequencing and Comparative Genomic Analyses of Lysinibacillus pakistanensis LZH-9, a Halotolerant Strain with Excellent COD Removal Capability.</title>
        <authorList>
            <person name="Zhou H."/>
        </authorList>
    </citation>
    <scope>NUCLEOTIDE SEQUENCE [LARGE SCALE GENOMIC DNA]</scope>
    <source>
        <strain evidence="1 2">LZH-9</strain>
    </source>
</reference>
<accession>A0ABX6DCU8</accession>
<organism evidence="1 2">
    <name type="scientific">Lysinibacillus pakistanensis</name>
    <dbReference type="NCBI Taxonomy" id="759811"/>
    <lineage>
        <taxon>Bacteria</taxon>
        <taxon>Bacillati</taxon>
        <taxon>Bacillota</taxon>
        <taxon>Bacilli</taxon>
        <taxon>Bacillales</taxon>
        <taxon>Bacillaceae</taxon>
        <taxon>Lysinibacillus</taxon>
    </lineage>
</organism>
<proteinExistence type="predicted"/>
<evidence type="ECO:0000313" key="1">
    <source>
        <dbReference type="EMBL" id="QGG52620.1"/>
    </source>
</evidence>
<gene>
    <name evidence="1" type="ORF">GDS87_17525</name>
</gene>
<dbReference type="Proteomes" id="UP000373269">
    <property type="component" value="Chromosome"/>
</dbReference>
<evidence type="ECO:0000313" key="2">
    <source>
        <dbReference type="Proteomes" id="UP000373269"/>
    </source>
</evidence>
<dbReference type="RefSeq" id="WP_369593449.1">
    <property type="nucleotide sequence ID" value="NZ_CP045835.1"/>
</dbReference>